<name>A0A424WJL7_ALCXX</name>
<organism evidence="1 2">
    <name type="scientific">Alcaligenes xylosoxydans xylosoxydans</name>
    <name type="common">Achromobacter xylosoxidans</name>
    <dbReference type="NCBI Taxonomy" id="85698"/>
    <lineage>
        <taxon>Bacteria</taxon>
        <taxon>Pseudomonadati</taxon>
        <taxon>Pseudomonadota</taxon>
        <taxon>Betaproteobacteria</taxon>
        <taxon>Burkholderiales</taxon>
        <taxon>Alcaligenaceae</taxon>
        <taxon>Achromobacter</taxon>
    </lineage>
</organism>
<proteinExistence type="predicted"/>
<gene>
    <name evidence="1" type="ORF">DY367_01710</name>
</gene>
<sequence length="480" mass="53319">MATNEPITLSMAWNLDQDVVKKIGVIDVTLNCDTNLFIDPLLLAESANKDFRECASAAYEARFIQLIELLTASKEVDDIAWRAAKKRISFHEIGYTHLGYSSGTGGSGFGEKLAQNLLTTAKEVISLGVTNPNLFVALALFEDGVGADRISDMTTNIIIECLARFTTSVCTQMKIDTQTFEIKGSKHELPANPIKPSEPILLVPADIVRDLPIASDWSSVSAAARETEELRERVNSQIGEIWKARTRREKDDVLNRALQSKRTFDTLLDLITYAADEPYDIKNDHRGEIYPANIRRNISKAQPLDLVRFSNRALNLSEVDEVVCSIINQFKSLIEDRGLWKELWDDKQENARLEKAMQRLFYAVALSYCDANNLDISPESDGGAGPVDFKVSNGANSKVLLELKRSTNSKLVDAYTKQLDAYRAAEGTTRAYYVVIDIGNLTPMRITQLSDARSVVIQAGLNPSEIVFIDGSVQKSASKR</sequence>
<dbReference type="RefSeq" id="WP_124260334.1">
    <property type="nucleotide sequence ID" value="NZ_CP061008.1"/>
</dbReference>
<reference evidence="1 2" key="1">
    <citation type="submission" date="2018-08" db="EMBL/GenBank/DDBJ databases">
        <title>Achromobacter xylosoxidans Genome sequencing and assembly.</title>
        <authorList>
            <person name="Wang R."/>
            <person name="Rensing C."/>
            <person name="Li Y."/>
        </authorList>
    </citation>
    <scope>NUCLEOTIDE SEQUENCE [LARGE SCALE GENOMIC DNA]</scope>
    <source>
        <strain evidence="1 2">GD003A</strain>
    </source>
</reference>
<evidence type="ECO:0000313" key="1">
    <source>
        <dbReference type="EMBL" id="RPJ93498.1"/>
    </source>
</evidence>
<protein>
    <submittedName>
        <fullName evidence="1">Uncharacterized protein</fullName>
    </submittedName>
</protein>
<dbReference type="AlphaFoldDB" id="A0A424WJL7"/>
<comment type="caution">
    <text evidence="1">The sequence shown here is derived from an EMBL/GenBank/DDBJ whole genome shotgun (WGS) entry which is preliminary data.</text>
</comment>
<dbReference type="EMBL" id="QVXO01000002">
    <property type="protein sequence ID" value="RPJ93498.1"/>
    <property type="molecule type" value="Genomic_DNA"/>
</dbReference>
<dbReference type="OrthoDB" id="6691177at2"/>
<evidence type="ECO:0000313" key="2">
    <source>
        <dbReference type="Proteomes" id="UP000285324"/>
    </source>
</evidence>
<accession>A0A424WJL7</accession>
<dbReference type="Proteomes" id="UP000285324">
    <property type="component" value="Unassembled WGS sequence"/>
</dbReference>